<dbReference type="AlphaFoldDB" id="A0A9K3I4K3"/>
<dbReference type="Gramene" id="mRNA:HanXRQr2_Chr09g0379951">
    <property type="protein sequence ID" value="mRNA:HanXRQr2_Chr09g0379951"/>
    <property type="gene ID" value="HanXRQr2_Chr09g0379951"/>
</dbReference>
<name>A0A9K3I4K3_HELAN</name>
<organism evidence="1 2">
    <name type="scientific">Helianthus annuus</name>
    <name type="common">Common sunflower</name>
    <dbReference type="NCBI Taxonomy" id="4232"/>
    <lineage>
        <taxon>Eukaryota</taxon>
        <taxon>Viridiplantae</taxon>
        <taxon>Streptophyta</taxon>
        <taxon>Embryophyta</taxon>
        <taxon>Tracheophyta</taxon>
        <taxon>Spermatophyta</taxon>
        <taxon>Magnoliopsida</taxon>
        <taxon>eudicotyledons</taxon>
        <taxon>Gunneridae</taxon>
        <taxon>Pentapetalae</taxon>
        <taxon>asterids</taxon>
        <taxon>campanulids</taxon>
        <taxon>Asterales</taxon>
        <taxon>Asteraceae</taxon>
        <taxon>Asteroideae</taxon>
        <taxon>Heliantheae alliance</taxon>
        <taxon>Heliantheae</taxon>
        <taxon>Helianthus</taxon>
    </lineage>
</organism>
<dbReference type="EMBL" id="MNCJ02000324">
    <property type="protein sequence ID" value="KAF5790168.1"/>
    <property type="molecule type" value="Genomic_DNA"/>
</dbReference>
<evidence type="ECO:0000313" key="1">
    <source>
        <dbReference type="EMBL" id="KAF5790168.1"/>
    </source>
</evidence>
<evidence type="ECO:0000313" key="2">
    <source>
        <dbReference type="Proteomes" id="UP000215914"/>
    </source>
</evidence>
<reference evidence="1" key="1">
    <citation type="journal article" date="2017" name="Nature">
        <title>The sunflower genome provides insights into oil metabolism, flowering and Asterid evolution.</title>
        <authorList>
            <person name="Badouin H."/>
            <person name="Gouzy J."/>
            <person name="Grassa C.J."/>
            <person name="Murat F."/>
            <person name="Staton S.E."/>
            <person name="Cottret L."/>
            <person name="Lelandais-Briere C."/>
            <person name="Owens G.L."/>
            <person name="Carrere S."/>
            <person name="Mayjonade B."/>
            <person name="Legrand L."/>
            <person name="Gill N."/>
            <person name="Kane N.C."/>
            <person name="Bowers J.E."/>
            <person name="Hubner S."/>
            <person name="Bellec A."/>
            <person name="Berard A."/>
            <person name="Berges H."/>
            <person name="Blanchet N."/>
            <person name="Boniface M.C."/>
            <person name="Brunel D."/>
            <person name="Catrice O."/>
            <person name="Chaidir N."/>
            <person name="Claudel C."/>
            <person name="Donnadieu C."/>
            <person name="Faraut T."/>
            <person name="Fievet G."/>
            <person name="Helmstetter N."/>
            <person name="King M."/>
            <person name="Knapp S.J."/>
            <person name="Lai Z."/>
            <person name="Le Paslier M.C."/>
            <person name="Lippi Y."/>
            <person name="Lorenzon L."/>
            <person name="Mandel J.R."/>
            <person name="Marage G."/>
            <person name="Marchand G."/>
            <person name="Marquand E."/>
            <person name="Bret-Mestries E."/>
            <person name="Morien E."/>
            <person name="Nambeesan S."/>
            <person name="Nguyen T."/>
            <person name="Pegot-Espagnet P."/>
            <person name="Pouilly N."/>
            <person name="Raftis F."/>
            <person name="Sallet E."/>
            <person name="Schiex T."/>
            <person name="Thomas J."/>
            <person name="Vandecasteele C."/>
            <person name="Vares D."/>
            <person name="Vear F."/>
            <person name="Vautrin S."/>
            <person name="Crespi M."/>
            <person name="Mangin B."/>
            <person name="Burke J.M."/>
            <person name="Salse J."/>
            <person name="Munos S."/>
            <person name="Vincourt P."/>
            <person name="Rieseberg L.H."/>
            <person name="Langlade N.B."/>
        </authorList>
    </citation>
    <scope>NUCLEOTIDE SEQUENCE</scope>
    <source>
        <tissue evidence="1">Leaves</tissue>
    </source>
</reference>
<reference evidence="1" key="2">
    <citation type="submission" date="2020-06" db="EMBL/GenBank/DDBJ databases">
        <title>Helianthus annuus Genome sequencing and assembly Release 2.</title>
        <authorList>
            <person name="Gouzy J."/>
            <person name="Langlade N."/>
            <person name="Munos S."/>
        </authorList>
    </citation>
    <scope>NUCLEOTIDE SEQUENCE</scope>
    <source>
        <tissue evidence="1">Leaves</tissue>
    </source>
</reference>
<dbReference type="Proteomes" id="UP000215914">
    <property type="component" value="Unassembled WGS sequence"/>
</dbReference>
<comment type="caution">
    <text evidence="1">The sequence shown here is derived from an EMBL/GenBank/DDBJ whole genome shotgun (WGS) entry which is preliminary data.</text>
</comment>
<keyword evidence="2" id="KW-1185">Reference proteome</keyword>
<accession>A0A9K3I4K3</accession>
<sequence length="40" mass="5100">MFQDIKENTLWWMLRKYLWCRYNKLGIACILCLRWYSNIL</sequence>
<protein>
    <submittedName>
        <fullName evidence="1">Uncharacterized protein</fullName>
    </submittedName>
</protein>
<gene>
    <name evidence="1" type="ORF">HanXRQr2_Chr09g0379951</name>
</gene>
<proteinExistence type="predicted"/>